<feature type="transmembrane region" description="Helical" evidence="2">
    <location>
        <begin position="164"/>
        <end position="187"/>
    </location>
</feature>
<feature type="compositionally biased region" description="Basic and acidic residues" evidence="1">
    <location>
        <begin position="228"/>
        <end position="237"/>
    </location>
</feature>
<dbReference type="Proteomes" id="UP000614996">
    <property type="component" value="Unassembled WGS sequence"/>
</dbReference>
<dbReference type="AlphaFoldDB" id="A0A8J4AJR6"/>
<feature type="region of interest" description="Disordered" evidence="1">
    <location>
        <begin position="32"/>
        <end position="163"/>
    </location>
</feature>
<feature type="compositionally biased region" description="Gly residues" evidence="1">
    <location>
        <begin position="154"/>
        <end position="163"/>
    </location>
</feature>
<evidence type="ECO:0000256" key="1">
    <source>
        <dbReference type="SAM" id="MobiDB-lite"/>
    </source>
</evidence>
<reference evidence="4" key="1">
    <citation type="journal article" date="2021" name="Int. J. Syst. Evol. Microbiol.">
        <title>Actinocatenispora comari sp. nov., an endophytic actinomycete isolated from aerial parts of Comarum salesowianum.</title>
        <authorList>
            <person name="Oyunbileg N."/>
            <person name="Iizaka Y."/>
            <person name="Hamada M."/>
            <person name="Davaapurev B.O."/>
            <person name="Fukumoto A."/>
            <person name="Tsetseg B."/>
            <person name="Kato F."/>
            <person name="Tamura T."/>
            <person name="Batkhuu J."/>
            <person name="Anzai Y."/>
        </authorList>
    </citation>
    <scope>NUCLEOTIDE SEQUENCE [LARGE SCALE GENOMIC DNA]</scope>
    <source>
        <strain evidence="4">NUM-2625</strain>
    </source>
</reference>
<keyword evidence="4" id="KW-1185">Reference proteome</keyword>
<keyword evidence="2" id="KW-1133">Transmembrane helix</keyword>
<comment type="caution">
    <text evidence="3">The sequence shown here is derived from an EMBL/GenBank/DDBJ whole genome shotgun (WGS) entry which is preliminary data.</text>
</comment>
<keyword evidence="2" id="KW-0812">Transmembrane</keyword>
<feature type="region of interest" description="Disordered" evidence="1">
    <location>
        <begin position="190"/>
        <end position="261"/>
    </location>
</feature>
<feature type="compositionally biased region" description="Low complexity" evidence="1">
    <location>
        <begin position="246"/>
        <end position="256"/>
    </location>
</feature>
<evidence type="ECO:0000313" key="4">
    <source>
        <dbReference type="Proteomes" id="UP000614996"/>
    </source>
</evidence>
<protein>
    <submittedName>
        <fullName evidence="3">Uncharacterized protein</fullName>
    </submittedName>
</protein>
<feature type="compositionally biased region" description="Low complexity" evidence="1">
    <location>
        <begin position="129"/>
        <end position="143"/>
    </location>
</feature>
<proteinExistence type="predicted"/>
<gene>
    <name evidence="3" type="ORF">NUM_58710</name>
</gene>
<keyword evidence="2" id="KW-0472">Membrane</keyword>
<feature type="compositionally biased region" description="Low complexity" evidence="1">
    <location>
        <begin position="202"/>
        <end position="216"/>
    </location>
</feature>
<accession>A0A8J4AJR6</accession>
<evidence type="ECO:0000313" key="3">
    <source>
        <dbReference type="EMBL" id="GIL30617.1"/>
    </source>
</evidence>
<dbReference type="EMBL" id="BOPO01000125">
    <property type="protein sequence ID" value="GIL30617.1"/>
    <property type="molecule type" value="Genomic_DNA"/>
</dbReference>
<evidence type="ECO:0000256" key="2">
    <source>
        <dbReference type="SAM" id="Phobius"/>
    </source>
</evidence>
<sequence>MESPHGASGGAAVGAIGPLAAARQTPIAYHPSESSGIAVTQPPYDPYSGYGNQPGYGQQPDYGQQQPGYGQQQPGYGQQPQSYDQTGYGQPDPGWQQPDGAPYSGVPNSGAPVSGGYGPDPYASYQANPASGPAYGQPSAPGYGAPGYPPPPTGGSGGGNKGPLIGGIIGGGALVLVAIVVVTVLLVTKSGKDDNPPETKGSTSTSASASPAPSDSESTDDGGSTGEPPDKIDDKVDWSPFEDAYGKSSGSVSNSKSSDDTMTQVRATQTFGSYSGSTYASVSVAGLYFDTASDASNLFKYYCGDDASNVKSGSMKDADIGDQACSYVSESSDGSDGGAILYVQVLKGSFMLQMSPMVFHSDDSKWSDSDLDKVRSQAIESAKSTLDKLT</sequence>
<organism evidence="3 4">
    <name type="scientific">Actinocatenispora comari</name>
    <dbReference type="NCBI Taxonomy" id="2807577"/>
    <lineage>
        <taxon>Bacteria</taxon>
        <taxon>Bacillati</taxon>
        <taxon>Actinomycetota</taxon>
        <taxon>Actinomycetes</taxon>
        <taxon>Micromonosporales</taxon>
        <taxon>Micromonosporaceae</taxon>
        <taxon>Actinocatenispora</taxon>
    </lineage>
</organism>
<name>A0A8J4AJR6_9ACTN</name>
<feature type="compositionally biased region" description="Low complexity" evidence="1">
    <location>
        <begin position="46"/>
        <end position="85"/>
    </location>
</feature>